<evidence type="ECO:0000313" key="4">
    <source>
        <dbReference type="EMBL" id="EDO32021.1"/>
    </source>
</evidence>
<protein>
    <submittedName>
        <fullName evidence="4">Uncharacterized protein</fullName>
    </submittedName>
</protein>
<dbReference type="PhylomeDB" id="A7SWA7"/>
<dbReference type="GO" id="GO:0050660">
    <property type="term" value="F:flavin adenine dinucleotide binding"/>
    <property type="evidence" value="ECO:0007669"/>
    <property type="project" value="InterPro"/>
</dbReference>
<proteinExistence type="predicted"/>
<dbReference type="AlphaFoldDB" id="A7SWA7"/>
<keyword evidence="2" id="KW-0274">FAD</keyword>
<accession>A7SWA7</accession>
<organism evidence="4 5">
    <name type="scientific">Nematostella vectensis</name>
    <name type="common">Starlet sea anemone</name>
    <dbReference type="NCBI Taxonomy" id="45351"/>
    <lineage>
        <taxon>Eukaryota</taxon>
        <taxon>Metazoa</taxon>
        <taxon>Cnidaria</taxon>
        <taxon>Anthozoa</taxon>
        <taxon>Hexacorallia</taxon>
        <taxon>Actiniaria</taxon>
        <taxon>Edwardsiidae</taxon>
        <taxon>Nematostella</taxon>
    </lineage>
</organism>
<evidence type="ECO:0000256" key="2">
    <source>
        <dbReference type="ARBA" id="ARBA00022827"/>
    </source>
</evidence>
<dbReference type="Pfam" id="PF00743">
    <property type="entry name" value="FMO-like"/>
    <property type="match status" value="1"/>
</dbReference>
<dbReference type="STRING" id="45351.A7SWA7"/>
<keyword evidence="1" id="KW-0285">Flavoprotein</keyword>
<dbReference type="Proteomes" id="UP000001593">
    <property type="component" value="Unassembled WGS sequence"/>
</dbReference>
<dbReference type="InParanoid" id="A7SWA7"/>
<gene>
    <name evidence="4" type="ORF">NEMVEDRAFT_v1g135026</name>
</gene>
<reference evidence="4 5" key="1">
    <citation type="journal article" date="2007" name="Science">
        <title>Sea anemone genome reveals ancestral eumetazoan gene repertoire and genomic organization.</title>
        <authorList>
            <person name="Putnam N.H."/>
            <person name="Srivastava M."/>
            <person name="Hellsten U."/>
            <person name="Dirks B."/>
            <person name="Chapman J."/>
            <person name="Salamov A."/>
            <person name="Terry A."/>
            <person name="Shapiro H."/>
            <person name="Lindquist E."/>
            <person name="Kapitonov V.V."/>
            <person name="Jurka J."/>
            <person name="Genikhovich G."/>
            <person name="Grigoriev I.V."/>
            <person name="Lucas S.M."/>
            <person name="Steele R.E."/>
            <person name="Finnerty J.R."/>
            <person name="Technau U."/>
            <person name="Martindale M.Q."/>
            <person name="Rokhsar D.S."/>
        </authorList>
    </citation>
    <scope>NUCLEOTIDE SEQUENCE [LARGE SCALE GENOMIC DNA]</scope>
    <source>
        <strain evidence="5">CH2 X CH6</strain>
    </source>
</reference>
<dbReference type="GO" id="GO:0004499">
    <property type="term" value="F:N,N-dimethylaniline monooxygenase activity"/>
    <property type="evidence" value="ECO:0007669"/>
    <property type="project" value="InterPro"/>
</dbReference>
<name>A7SWA7_NEMVE</name>
<dbReference type="InterPro" id="IPR020946">
    <property type="entry name" value="Flavin_mOase-like"/>
</dbReference>
<sequence length="52" mass="5728">DYVAYSDELATLIGCKPSLWKLFVTDPTLAIQCLFGPCTPPQFRLVGPEKPS</sequence>
<dbReference type="HOGENOM" id="CLU_3093486_0_0_1"/>
<feature type="non-terminal residue" evidence="4">
    <location>
        <position position="1"/>
    </location>
</feature>
<evidence type="ECO:0000256" key="3">
    <source>
        <dbReference type="ARBA" id="ARBA00023002"/>
    </source>
</evidence>
<dbReference type="GO" id="GO:0050661">
    <property type="term" value="F:NADP binding"/>
    <property type="evidence" value="ECO:0007669"/>
    <property type="project" value="InterPro"/>
</dbReference>
<evidence type="ECO:0000256" key="1">
    <source>
        <dbReference type="ARBA" id="ARBA00022630"/>
    </source>
</evidence>
<keyword evidence="5" id="KW-1185">Reference proteome</keyword>
<keyword evidence="3" id="KW-0560">Oxidoreductase</keyword>
<evidence type="ECO:0000313" key="5">
    <source>
        <dbReference type="Proteomes" id="UP000001593"/>
    </source>
</evidence>
<dbReference type="EMBL" id="DS469855">
    <property type="protein sequence ID" value="EDO32021.1"/>
    <property type="molecule type" value="Genomic_DNA"/>
</dbReference>
<dbReference type="eggNOG" id="KOG1399">
    <property type="taxonomic scope" value="Eukaryota"/>
</dbReference>